<dbReference type="Proteomes" id="UP000182034">
    <property type="component" value="Unassembled WGS sequence"/>
</dbReference>
<protein>
    <submittedName>
        <fullName evidence="1">Uncharacterized protein</fullName>
    </submittedName>
</protein>
<dbReference type="EMBL" id="FPKW01000009">
    <property type="protein sequence ID" value="SFZ95251.1"/>
    <property type="molecule type" value="Genomic_DNA"/>
</dbReference>
<gene>
    <name evidence="1" type="ORF">SAMN05216324_10920</name>
</gene>
<dbReference type="AlphaFoldDB" id="A0A1K2IU38"/>
<evidence type="ECO:0000313" key="1">
    <source>
        <dbReference type="EMBL" id="SFZ95251.1"/>
    </source>
</evidence>
<keyword evidence="2" id="KW-1185">Reference proteome</keyword>
<evidence type="ECO:0000313" key="2">
    <source>
        <dbReference type="Proteomes" id="UP000182034"/>
    </source>
</evidence>
<dbReference type="RefSeq" id="WP_072410432.1">
    <property type="nucleotide sequence ID" value="NZ_FPKW01000009.1"/>
</dbReference>
<organism evidence="1 2">
    <name type="scientific">Chryseobacterium limigenitum</name>
    <dbReference type="NCBI Taxonomy" id="1612149"/>
    <lineage>
        <taxon>Bacteria</taxon>
        <taxon>Pseudomonadati</taxon>
        <taxon>Bacteroidota</taxon>
        <taxon>Flavobacteriia</taxon>
        <taxon>Flavobacteriales</taxon>
        <taxon>Weeksellaceae</taxon>
        <taxon>Chryseobacterium group</taxon>
        <taxon>Chryseobacterium</taxon>
    </lineage>
</organism>
<proteinExistence type="predicted"/>
<reference evidence="2" key="1">
    <citation type="submission" date="2016-10" db="EMBL/GenBank/DDBJ databases">
        <authorList>
            <person name="Varghese N."/>
            <person name="Submissions S."/>
        </authorList>
    </citation>
    <scope>NUCLEOTIDE SEQUENCE [LARGE SCALE GENOMIC DNA]</scope>
    <source>
        <strain evidence="2">SUR2</strain>
    </source>
</reference>
<dbReference type="STRING" id="1612149.SAMN05216324_10920"/>
<sequence length="175" mass="20104">MIDFIPLENGESINRKKFIDSVKEYSAKAVHLLPVGGMIKQKILQEIGIQPYDAGKINTIYKIGRQRISPQNRNRSNVYGECQPILKNGKLSFTIAMENNAPKKLFMYFLCHEIDHMVGYLGYRFSMKEMGYSQQQRMEGLSDDVRSMKTEFFARINTANEAMLGAEDRDFVFGV</sequence>
<accession>A0A1K2IU38</accession>
<name>A0A1K2IU38_9FLAO</name>